<evidence type="ECO:0000313" key="2">
    <source>
        <dbReference type="Proteomes" id="UP000036403"/>
    </source>
</evidence>
<evidence type="ECO:0000313" key="1">
    <source>
        <dbReference type="EMBL" id="KMQ81386.1"/>
    </source>
</evidence>
<dbReference type="Proteomes" id="UP000036403">
    <property type="component" value="Unassembled WGS sequence"/>
</dbReference>
<gene>
    <name evidence="1" type="ORF">RF55_26501</name>
</gene>
<dbReference type="EMBL" id="LBMM01036030">
    <property type="protein sequence ID" value="KMQ81386.1"/>
    <property type="molecule type" value="Genomic_DNA"/>
</dbReference>
<dbReference type="PaxDb" id="67767-A0A0J7JU31"/>
<comment type="caution">
    <text evidence="1">The sequence shown here is derived from an EMBL/GenBank/DDBJ whole genome shotgun (WGS) entry which is preliminary data.</text>
</comment>
<dbReference type="AlphaFoldDB" id="A0A0J7JU31"/>
<keyword evidence="2" id="KW-1185">Reference proteome</keyword>
<sequence length="155" mass="17449">MRYADSDWASCCDDRKSYTGYCFKYGGTVVSWKSRKQQTTALSSAEAEYMSLTEAAKEAIHLKSLINDIGTPHKTITLYNDNKSANNMSKNPIVSSKSKHIDIKEHFIREKVLAGDIQVQYKSTEIMEADILTKGLCGPKHTKFRDMIGMNSVLK</sequence>
<name>A0A0J7JU31_LASNI</name>
<dbReference type="PANTHER" id="PTHR11439:SF463">
    <property type="entry name" value="REVERSE TRANSCRIPTASE TY1_COPIA-TYPE DOMAIN-CONTAINING PROTEIN"/>
    <property type="match status" value="1"/>
</dbReference>
<proteinExistence type="predicted"/>
<feature type="non-terminal residue" evidence="1">
    <location>
        <position position="155"/>
    </location>
</feature>
<dbReference type="OrthoDB" id="7549815at2759"/>
<dbReference type="STRING" id="67767.A0A0J7JU31"/>
<accession>A0A0J7JU31</accession>
<dbReference type="CDD" id="cd09272">
    <property type="entry name" value="RNase_HI_RT_Ty1"/>
    <property type="match status" value="1"/>
</dbReference>
<protein>
    <submittedName>
        <fullName evidence="1">Cysteine-rich rlk</fullName>
    </submittedName>
</protein>
<dbReference type="PANTHER" id="PTHR11439">
    <property type="entry name" value="GAG-POL-RELATED RETROTRANSPOSON"/>
    <property type="match status" value="1"/>
</dbReference>
<reference evidence="1 2" key="1">
    <citation type="submission" date="2015-04" db="EMBL/GenBank/DDBJ databases">
        <title>Lasius niger genome sequencing.</title>
        <authorList>
            <person name="Konorov E.A."/>
            <person name="Nikitin M.A."/>
            <person name="Kirill M.V."/>
            <person name="Chang P."/>
        </authorList>
    </citation>
    <scope>NUCLEOTIDE SEQUENCE [LARGE SCALE GENOMIC DNA]</scope>
    <source>
        <tissue evidence="1">Whole</tissue>
    </source>
</reference>
<organism evidence="1 2">
    <name type="scientific">Lasius niger</name>
    <name type="common">Black garden ant</name>
    <dbReference type="NCBI Taxonomy" id="67767"/>
    <lineage>
        <taxon>Eukaryota</taxon>
        <taxon>Metazoa</taxon>
        <taxon>Ecdysozoa</taxon>
        <taxon>Arthropoda</taxon>
        <taxon>Hexapoda</taxon>
        <taxon>Insecta</taxon>
        <taxon>Pterygota</taxon>
        <taxon>Neoptera</taxon>
        <taxon>Endopterygota</taxon>
        <taxon>Hymenoptera</taxon>
        <taxon>Apocrita</taxon>
        <taxon>Aculeata</taxon>
        <taxon>Formicoidea</taxon>
        <taxon>Formicidae</taxon>
        <taxon>Formicinae</taxon>
        <taxon>Lasius</taxon>
        <taxon>Lasius</taxon>
    </lineage>
</organism>